<feature type="compositionally biased region" description="Basic and acidic residues" evidence="2">
    <location>
        <begin position="457"/>
        <end position="467"/>
    </location>
</feature>
<feature type="compositionally biased region" description="Basic and acidic residues" evidence="2">
    <location>
        <begin position="1"/>
        <end position="11"/>
    </location>
</feature>
<feature type="coiled-coil region" evidence="1">
    <location>
        <begin position="311"/>
        <end position="415"/>
    </location>
</feature>
<evidence type="ECO:0000313" key="4">
    <source>
        <dbReference type="Proteomes" id="UP000429607"/>
    </source>
</evidence>
<name>A0A6A3HEE1_9STRA</name>
<reference evidence="3 4" key="1">
    <citation type="submission" date="2018-09" db="EMBL/GenBank/DDBJ databases">
        <title>Genomic investigation of the strawberry pathogen Phytophthora fragariae indicates pathogenicity is determined by transcriptional variation in three key races.</title>
        <authorList>
            <person name="Adams T.M."/>
            <person name="Armitage A.D."/>
            <person name="Sobczyk M.K."/>
            <person name="Bates H.J."/>
            <person name="Dunwell J.M."/>
            <person name="Nellist C.F."/>
            <person name="Harrison R.J."/>
        </authorList>
    </citation>
    <scope>NUCLEOTIDE SEQUENCE [LARGE SCALE GENOMIC DNA]</scope>
    <source>
        <strain evidence="3 4">SCRP249</strain>
    </source>
</reference>
<feature type="region of interest" description="Disordered" evidence="2">
    <location>
        <begin position="1"/>
        <end position="107"/>
    </location>
</feature>
<accession>A0A6A3HEE1</accession>
<feature type="compositionally biased region" description="Basic and acidic residues" evidence="2">
    <location>
        <begin position="23"/>
        <end position="32"/>
    </location>
</feature>
<dbReference type="EMBL" id="QXFV01004885">
    <property type="protein sequence ID" value="KAE8967322.1"/>
    <property type="molecule type" value="Genomic_DNA"/>
</dbReference>
<protein>
    <recommendedName>
        <fullName evidence="5">Retrotransposon gag domain-containing protein</fullName>
    </recommendedName>
</protein>
<feature type="compositionally biased region" description="Low complexity" evidence="2">
    <location>
        <begin position="549"/>
        <end position="571"/>
    </location>
</feature>
<evidence type="ECO:0008006" key="5">
    <source>
        <dbReference type="Google" id="ProtNLM"/>
    </source>
</evidence>
<feature type="non-terminal residue" evidence="3">
    <location>
        <position position="1"/>
    </location>
</feature>
<evidence type="ECO:0000256" key="1">
    <source>
        <dbReference type="SAM" id="Coils"/>
    </source>
</evidence>
<organism evidence="3 4">
    <name type="scientific">Phytophthora rubi</name>
    <dbReference type="NCBI Taxonomy" id="129364"/>
    <lineage>
        <taxon>Eukaryota</taxon>
        <taxon>Sar</taxon>
        <taxon>Stramenopiles</taxon>
        <taxon>Oomycota</taxon>
        <taxon>Peronosporomycetes</taxon>
        <taxon>Peronosporales</taxon>
        <taxon>Peronosporaceae</taxon>
        <taxon>Phytophthora</taxon>
    </lineage>
</organism>
<feature type="compositionally biased region" description="Basic residues" evidence="2">
    <location>
        <begin position="532"/>
        <end position="548"/>
    </location>
</feature>
<keyword evidence="1" id="KW-0175">Coiled coil</keyword>
<sequence>EEHASLEEVVRTARKAGAAKCKAAREEKKRSLSQDQPAAEPPVQNNAHQVSGDGEVGGESETGQGEPGLGEPEVASVGSVDEDESQVESRASDSPLPGQDVSVQAPAQDVSLSTVLEDVSGEDAEALVLLEGNAPPNVQLTTTVQKTAAPSSQRLSDDVAKAYVAKRVSRWEQVRSERVIPPLVQYDWPSSRPDSLPWFAATLATSKYMAARATLDDAIQACVAELNLDRRDLATAQDVVAAEIPVSIFSPRECVAVLQTLLFEAGFHFDNLVPVWFRMPQQVREELAKLTEQLATLKSTSPPEVNVQQVLAEAGIRAREAELRAQDAERRLIGLSAERAEAATQREDVAAVIQSACLQAANAERERVEAVAIQLLQQQQAEVDERREAEQAAWLQQAQKNLDEQQAAFQQRLEDERVTGRNMQRYQAEQIRNLQATSTPSRVSHATPPPNPTSQVKTERTDPKRATETGGVNMGERGATRPLDYASCWKYASPRKTDANAATLKTNVPQKTRTETPKADTKKNVKSERQPRSKKPDKKPPPPKKSKRGLPSGSSSSSSSNSNSSSDSSSSDSEDSMDEDLSTGVDASDATKVGGTLLTLRPYVSSSTLEKFDEKASMGDRRSWWERFVNMSVQGGWTDKMMISELKMKMSSAVRNWRGQLSKHVQNNWRRLSGEFKRKYLKARTSESERYYTMRQKSNESAMEFLYRLNEAAVKAGIRYKKGKKYSIHHIKRFSKN</sequence>
<evidence type="ECO:0000256" key="2">
    <source>
        <dbReference type="SAM" id="MobiDB-lite"/>
    </source>
</evidence>
<feature type="compositionally biased region" description="Basic and acidic residues" evidence="2">
    <location>
        <begin position="512"/>
        <end position="531"/>
    </location>
</feature>
<feature type="compositionally biased region" description="Polar residues" evidence="2">
    <location>
        <begin position="435"/>
        <end position="444"/>
    </location>
</feature>
<feature type="region of interest" description="Disordered" evidence="2">
    <location>
        <begin position="500"/>
        <end position="589"/>
    </location>
</feature>
<evidence type="ECO:0000313" key="3">
    <source>
        <dbReference type="EMBL" id="KAE8967322.1"/>
    </source>
</evidence>
<feature type="compositionally biased region" description="Acidic residues" evidence="2">
    <location>
        <begin position="572"/>
        <end position="581"/>
    </location>
</feature>
<feature type="region of interest" description="Disordered" evidence="2">
    <location>
        <begin position="435"/>
        <end position="479"/>
    </location>
</feature>
<gene>
    <name evidence="3" type="ORF">PR001_g28138</name>
</gene>
<comment type="caution">
    <text evidence="3">The sequence shown here is derived from an EMBL/GenBank/DDBJ whole genome shotgun (WGS) entry which is preliminary data.</text>
</comment>
<dbReference type="Proteomes" id="UP000429607">
    <property type="component" value="Unassembled WGS sequence"/>
</dbReference>
<dbReference type="AlphaFoldDB" id="A0A6A3HEE1"/>
<feature type="non-terminal residue" evidence="3">
    <location>
        <position position="737"/>
    </location>
</feature>
<proteinExistence type="predicted"/>